<keyword evidence="2" id="KW-0812">Transmembrane</keyword>
<feature type="compositionally biased region" description="Basic residues" evidence="1">
    <location>
        <begin position="163"/>
        <end position="177"/>
    </location>
</feature>
<evidence type="ECO:0000313" key="4">
    <source>
        <dbReference type="Proteomes" id="UP000799770"/>
    </source>
</evidence>
<feature type="compositionally biased region" description="Polar residues" evidence="1">
    <location>
        <begin position="49"/>
        <end position="72"/>
    </location>
</feature>
<accession>A0A6A5Z7D6</accession>
<dbReference type="OrthoDB" id="5417811at2759"/>
<protein>
    <submittedName>
        <fullName evidence="3">Uncharacterized protein</fullName>
    </submittedName>
</protein>
<keyword evidence="4" id="KW-1185">Reference proteome</keyword>
<keyword evidence="2" id="KW-1133">Transmembrane helix</keyword>
<dbReference type="EMBL" id="ML977324">
    <property type="protein sequence ID" value="KAF2115086.1"/>
    <property type="molecule type" value="Genomic_DNA"/>
</dbReference>
<gene>
    <name evidence="3" type="ORF">BDV96DRAFT_494404</name>
</gene>
<feature type="compositionally biased region" description="Polar residues" evidence="1">
    <location>
        <begin position="349"/>
        <end position="369"/>
    </location>
</feature>
<feature type="region of interest" description="Disordered" evidence="1">
    <location>
        <begin position="1"/>
        <end position="115"/>
    </location>
</feature>
<feature type="region of interest" description="Disordered" evidence="1">
    <location>
        <begin position="340"/>
        <end position="395"/>
    </location>
</feature>
<dbReference type="AlphaFoldDB" id="A0A6A5Z7D6"/>
<evidence type="ECO:0000256" key="2">
    <source>
        <dbReference type="SAM" id="Phobius"/>
    </source>
</evidence>
<reference evidence="3" key="1">
    <citation type="journal article" date="2020" name="Stud. Mycol.">
        <title>101 Dothideomycetes genomes: a test case for predicting lifestyles and emergence of pathogens.</title>
        <authorList>
            <person name="Haridas S."/>
            <person name="Albert R."/>
            <person name="Binder M."/>
            <person name="Bloem J."/>
            <person name="Labutti K."/>
            <person name="Salamov A."/>
            <person name="Andreopoulos B."/>
            <person name="Baker S."/>
            <person name="Barry K."/>
            <person name="Bills G."/>
            <person name="Bluhm B."/>
            <person name="Cannon C."/>
            <person name="Castanera R."/>
            <person name="Culley D."/>
            <person name="Daum C."/>
            <person name="Ezra D."/>
            <person name="Gonzalez J."/>
            <person name="Henrissat B."/>
            <person name="Kuo A."/>
            <person name="Liang C."/>
            <person name="Lipzen A."/>
            <person name="Lutzoni F."/>
            <person name="Magnuson J."/>
            <person name="Mondo S."/>
            <person name="Nolan M."/>
            <person name="Ohm R."/>
            <person name="Pangilinan J."/>
            <person name="Park H.-J."/>
            <person name="Ramirez L."/>
            <person name="Alfaro M."/>
            <person name="Sun H."/>
            <person name="Tritt A."/>
            <person name="Yoshinaga Y."/>
            <person name="Zwiers L.-H."/>
            <person name="Turgeon B."/>
            <person name="Goodwin S."/>
            <person name="Spatafora J."/>
            <person name="Crous P."/>
            <person name="Grigoriev I."/>
        </authorList>
    </citation>
    <scope>NUCLEOTIDE SEQUENCE</scope>
    <source>
        <strain evidence="3">CBS 627.86</strain>
    </source>
</reference>
<feature type="region of interest" description="Disordered" evidence="1">
    <location>
        <begin position="149"/>
        <end position="177"/>
    </location>
</feature>
<name>A0A6A5Z7D6_9PLEO</name>
<feature type="transmembrane region" description="Helical" evidence="2">
    <location>
        <begin position="203"/>
        <end position="222"/>
    </location>
</feature>
<feature type="transmembrane region" description="Helical" evidence="2">
    <location>
        <begin position="234"/>
        <end position="254"/>
    </location>
</feature>
<keyword evidence="2" id="KW-0472">Membrane</keyword>
<sequence length="448" mass="50189">MRDFGRLQDYIPLALPRPSFRRSPRPDQPAPDASPASQSPSRFGGLHNNVRSMINGSSVYSDSPAPSNNNTPKIPFLGFLHRPRSPPEPIVVPDNETPRDSSDSRSPLRPQHTAGSYMRIIAPLDGNLRQPEPALDRHPADVSLEYHGSVDPETEQLQDEVHGRRRRKHRRRRHHRPTHWVRRKPNERVCMPFIKSQAARGKVFGCLISGLFLITTLTIYLTLALTRKDLGQEIHVLFIMVILATTIFFCHSLIRLCMLALHPPQDGPHIPAMTGPEGFHPVRPIRVHLQRDEELELGEQDDAVPDTEKLNKIALPPPAYGLWRSSVRVDPNLLHWQRVEQQEQQQQRARSTSHPNSRNGSVSSATGPTGQVIDEPAHQQQQQQGPRPPSYASDDGVSYVVEAAPRSVAPSHSGVSDIHPAWRPGFAVSEIHRENVEWPGPAPGPTRV</sequence>
<feature type="compositionally biased region" description="Low complexity" evidence="1">
    <location>
        <begin position="30"/>
        <end position="42"/>
    </location>
</feature>
<proteinExistence type="predicted"/>
<organism evidence="3 4">
    <name type="scientific">Lophiotrema nucula</name>
    <dbReference type="NCBI Taxonomy" id="690887"/>
    <lineage>
        <taxon>Eukaryota</taxon>
        <taxon>Fungi</taxon>
        <taxon>Dikarya</taxon>
        <taxon>Ascomycota</taxon>
        <taxon>Pezizomycotina</taxon>
        <taxon>Dothideomycetes</taxon>
        <taxon>Pleosporomycetidae</taxon>
        <taxon>Pleosporales</taxon>
        <taxon>Lophiotremataceae</taxon>
        <taxon>Lophiotrema</taxon>
    </lineage>
</organism>
<evidence type="ECO:0000256" key="1">
    <source>
        <dbReference type="SAM" id="MobiDB-lite"/>
    </source>
</evidence>
<evidence type="ECO:0000313" key="3">
    <source>
        <dbReference type="EMBL" id="KAF2115086.1"/>
    </source>
</evidence>
<dbReference type="Proteomes" id="UP000799770">
    <property type="component" value="Unassembled WGS sequence"/>
</dbReference>